<protein>
    <submittedName>
        <fullName evidence="2">Uncharacterized protein</fullName>
    </submittedName>
</protein>
<keyword evidence="1" id="KW-0472">Membrane</keyword>
<dbReference type="AlphaFoldDB" id="M0CBI9"/>
<evidence type="ECO:0000313" key="3">
    <source>
        <dbReference type="Proteomes" id="UP000011626"/>
    </source>
</evidence>
<sequence length="122" mass="13153">MFTPEILEIGGVFVPIGGSITHTELDTLWLLDVALAQSVDIPLQSGLSSDLLDAVQVPAWVGMTMKKLGLVVLILGTIGYFMSPSLRGRRRSFQFAVSGLFLTVFGIAFVPLQNLIAYVLNG</sequence>
<comment type="caution">
    <text evidence="2">The sequence shown here is derived from an EMBL/GenBank/DDBJ whole genome shotgun (WGS) entry which is preliminary data.</text>
</comment>
<dbReference type="STRING" id="797114.C475_22294"/>
<feature type="transmembrane region" description="Helical" evidence="1">
    <location>
        <begin position="95"/>
        <end position="120"/>
    </location>
</feature>
<keyword evidence="1" id="KW-0812">Transmembrane</keyword>
<evidence type="ECO:0000313" key="2">
    <source>
        <dbReference type="EMBL" id="ELZ19722.1"/>
    </source>
</evidence>
<dbReference type="RefSeq" id="WP_006886124.1">
    <property type="nucleotide sequence ID" value="NZ_AOIU01000049.1"/>
</dbReference>
<organism evidence="2 3">
    <name type="scientific">Halosimplex carlsbadense 2-9-1</name>
    <dbReference type="NCBI Taxonomy" id="797114"/>
    <lineage>
        <taxon>Archaea</taxon>
        <taxon>Methanobacteriati</taxon>
        <taxon>Methanobacteriota</taxon>
        <taxon>Stenosarchaea group</taxon>
        <taxon>Halobacteria</taxon>
        <taxon>Halobacteriales</taxon>
        <taxon>Haloarculaceae</taxon>
        <taxon>Halosimplex</taxon>
    </lineage>
</organism>
<dbReference type="EMBL" id="AOIU01000049">
    <property type="protein sequence ID" value="ELZ19722.1"/>
    <property type="molecule type" value="Genomic_DNA"/>
</dbReference>
<name>M0CBI9_9EURY</name>
<feature type="transmembrane region" description="Helical" evidence="1">
    <location>
        <begin position="59"/>
        <end position="83"/>
    </location>
</feature>
<proteinExistence type="predicted"/>
<dbReference type="OrthoDB" id="345959at2157"/>
<gene>
    <name evidence="2" type="ORF">C475_22294</name>
</gene>
<reference evidence="2 3" key="1">
    <citation type="journal article" date="2014" name="PLoS Genet.">
        <title>Phylogenetically driven sequencing of extremely halophilic archaea reveals strategies for static and dynamic osmo-response.</title>
        <authorList>
            <person name="Becker E.A."/>
            <person name="Seitzer P.M."/>
            <person name="Tritt A."/>
            <person name="Larsen D."/>
            <person name="Krusor M."/>
            <person name="Yao A.I."/>
            <person name="Wu D."/>
            <person name="Madern D."/>
            <person name="Eisen J.A."/>
            <person name="Darling A.E."/>
            <person name="Facciotti M.T."/>
        </authorList>
    </citation>
    <scope>NUCLEOTIDE SEQUENCE [LARGE SCALE GENOMIC DNA]</scope>
    <source>
        <strain evidence="2 3">2-9-1</strain>
    </source>
</reference>
<keyword evidence="3" id="KW-1185">Reference proteome</keyword>
<evidence type="ECO:0000256" key="1">
    <source>
        <dbReference type="SAM" id="Phobius"/>
    </source>
</evidence>
<dbReference type="Proteomes" id="UP000011626">
    <property type="component" value="Unassembled WGS sequence"/>
</dbReference>
<accession>M0CBI9</accession>
<keyword evidence="1" id="KW-1133">Transmembrane helix</keyword>